<gene>
    <name evidence="13" type="ORF">DCAF_LOCUS261</name>
</gene>
<evidence type="ECO:0000313" key="14">
    <source>
        <dbReference type="Proteomes" id="UP001314170"/>
    </source>
</evidence>
<dbReference type="GO" id="GO:0019243">
    <property type="term" value="P:methylglyoxal catabolic process to D-lactate via S-lactoyl-glutathione"/>
    <property type="evidence" value="ECO:0007669"/>
    <property type="project" value="InterPro"/>
</dbReference>
<dbReference type="SUPFAM" id="SSF56281">
    <property type="entry name" value="Metallo-hydrolase/oxidoreductase"/>
    <property type="match status" value="1"/>
</dbReference>
<comment type="pathway">
    <text evidence="5">Secondary metabolite metabolism; methylglyoxal degradation; (R)-lactate from methylglyoxal: step 2/2.</text>
</comment>
<dbReference type="AlphaFoldDB" id="A0AAV1QPF2"/>
<comment type="cofactor">
    <cofactor evidence="4">
        <name>Fe(3+)</name>
        <dbReference type="ChEBI" id="CHEBI:29034"/>
    </cofactor>
</comment>
<dbReference type="EMBL" id="CAWUPB010000027">
    <property type="protein sequence ID" value="CAK7322650.1"/>
    <property type="molecule type" value="Genomic_DNA"/>
</dbReference>
<comment type="catalytic activity">
    <reaction evidence="1">
        <text>an S-(2-hydroxyacyl)glutathione + H2O = a 2-hydroxy carboxylate + glutathione + H(+)</text>
        <dbReference type="Rhea" id="RHEA:21864"/>
        <dbReference type="ChEBI" id="CHEBI:15377"/>
        <dbReference type="ChEBI" id="CHEBI:15378"/>
        <dbReference type="ChEBI" id="CHEBI:57925"/>
        <dbReference type="ChEBI" id="CHEBI:58896"/>
        <dbReference type="ChEBI" id="CHEBI:71261"/>
        <dbReference type="EC" id="3.1.2.6"/>
    </reaction>
</comment>
<keyword evidence="8" id="KW-0479">Metal-binding</keyword>
<dbReference type="NCBIfam" id="TIGR03413">
    <property type="entry name" value="GSH_gloB"/>
    <property type="match status" value="1"/>
</dbReference>
<dbReference type="InterPro" id="IPR035680">
    <property type="entry name" value="Clx_II_MBL"/>
</dbReference>
<evidence type="ECO:0000256" key="1">
    <source>
        <dbReference type="ARBA" id="ARBA00001623"/>
    </source>
</evidence>
<evidence type="ECO:0000256" key="5">
    <source>
        <dbReference type="ARBA" id="ARBA00004963"/>
    </source>
</evidence>
<evidence type="ECO:0000259" key="12">
    <source>
        <dbReference type="SMART" id="SM00849"/>
    </source>
</evidence>
<dbReference type="PANTHER" id="PTHR43705">
    <property type="entry name" value="HYDROXYACYLGLUTATHIONE HYDROLASE"/>
    <property type="match status" value="1"/>
</dbReference>
<dbReference type="SMART" id="SM00849">
    <property type="entry name" value="Lactamase_B"/>
    <property type="match status" value="1"/>
</dbReference>
<evidence type="ECO:0000313" key="13">
    <source>
        <dbReference type="EMBL" id="CAK7322650.1"/>
    </source>
</evidence>
<keyword evidence="14" id="KW-1185">Reference proteome</keyword>
<keyword evidence="9" id="KW-0378">Hydrolase</keyword>
<dbReference type="FunFam" id="3.60.15.10:FF:000019">
    <property type="entry name" value="Hydroxyacylglutathione hydrolase, mitochondrial"/>
    <property type="match status" value="1"/>
</dbReference>
<dbReference type="HAMAP" id="MF_01374">
    <property type="entry name" value="Glyoxalase_2"/>
    <property type="match status" value="1"/>
</dbReference>
<evidence type="ECO:0000256" key="2">
    <source>
        <dbReference type="ARBA" id="ARBA00001947"/>
    </source>
</evidence>
<evidence type="ECO:0000256" key="11">
    <source>
        <dbReference type="ARBA" id="ARBA00031044"/>
    </source>
</evidence>
<dbReference type="InterPro" id="IPR001279">
    <property type="entry name" value="Metallo-B-lactamas"/>
</dbReference>
<organism evidence="13 14">
    <name type="scientific">Dovyalis caffra</name>
    <dbReference type="NCBI Taxonomy" id="77055"/>
    <lineage>
        <taxon>Eukaryota</taxon>
        <taxon>Viridiplantae</taxon>
        <taxon>Streptophyta</taxon>
        <taxon>Embryophyta</taxon>
        <taxon>Tracheophyta</taxon>
        <taxon>Spermatophyta</taxon>
        <taxon>Magnoliopsida</taxon>
        <taxon>eudicotyledons</taxon>
        <taxon>Gunneridae</taxon>
        <taxon>Pentapetalae</taxon>
        <taxon>rosids</taxon>
        <taxon>fabids</taxon>
        <taxon>Malpighiales</taxon>
        <taxon>Salicaceae</taxon>
        <taxon>Flacourtieae</taxon>
        <taxon>Dovyalis</taxon>
    </lineage>
</organism>
<dbReference type="GO" id="GO:0004416">
    <property type="term" value="F:hydroxyacylglutathione hydrolase activity"/>
    <property type="evidence" value="ECO:0007669"/>
    <property type="project" value="UniProtKB-EC"/>
</dbReference>
<keyword evidence="10" id="KW-0862">Zinc</keyword>
<dbReference type="InterPro" id="IPR050110">
    <property type="entry name" value="Glyoxalase_II_hydrolase"/>
</dbReference>
<dbReference type="Proteomes" id="UP001314170">
    <property type="component" value="Unassembled WGS sequence"/>
</dbReference>
<evidence type="ECO:0000256" key="3">
    <source>
        <dbReference type="ARBA" id="ARBA00001954"/>
    </source>
</evidence>
<name>A0AAV1QPF2_9ROSI</name>
<comment type="cofactor">
    <cofactor evidence="3">
        <name>Fe(2+)</name>
        <dbReference type="ChEBI" id="CHEBI:29033"/>
    </cofactor>
</comment>
<evidence type="ECO:0000256" key="7">
    <source>
        <dbReference type="ARBA" id="ARBA00011917"/>
    </source>
</evidence>
<dbReference type="Gene3D" id="3.60.15.10">
    <property type="entry name" value="Ribonuclease Z/Hydroxyacylglutathione hydrolase-like"/>
    <property type="match status" value="1"/>
</dbReference>
<dbReference type="PANTHER" id="PTHR43705:SF1">
    <property type="entry name" value="HYDROXYACYLGLUTATHIONE HYDROLASE GLOB"/>
    <property type="match status" value="1"/>
</dbReference>
<evidence type="ECO:0000256" key="4">
    <source>
        <dbReference type="ARBA" id="ARBA00001965"/>
    </source>
</evidence>
<comment type="caution">
    <text evidence="13">The sequence shown here is derived from an EMBL/GenBank/DDBJ whole genome shotgun (WGS) entry which is preliminary data.</text>
</comment>
<dbReference type="Pfam" id="PF00753">
    <property type="entry name" value="Lactamase_B"/>
    <property type="match status" value="1"/>
</dbReference>
<dbReference type="InterPro" id="IPR017782">
    <property type="entry name" value="Hydroxyacylglutathione_Hdrlase"/>
</dbReference>
<dbReference type="GO" id="GO:0046872">
    <property type="term" value="F:metal ion binding"/>
    <property type="evidence" value="ECO:0007669"/>
    <property type="project" value="UniProtKB-KW"/>
</dbReference>
<comment type="similarity">
    <text evidence="6">Belongs to the metallo-beta-lactamase superfamily. Glyoxalase II family.</text>
</comment>
<reference evidence="13 14" key="1">
    <citation type="submission" date="2024-01" db="EMBL/GenBank/DDBJ databases">
        <authorList>
            <person name="Waweru B."/>
        </authorList>
    </citation>
    <scope>NUCLEOTIDE SEQUENCE [LARGE SCALE GENOMIC DNA]</scope>
</reference>
<protein>
    <recommendedName>
        <fullName evidence="7">hydroxyacylglutathione hydrolase</fullName>
        <ecNumber evidence="7">3.1.2.6</ecNumber>
    </recommendedName>
    <alternativeName>
        <fullName evidence="11">Glyoxalase II</fullName>
    </alternativeName>
</protein>
<evidence type="ECO:0000256" key="6">
    <source>
        <dbReference type="ARBA" id="ARBA00006759"/>
    </source>
</evidence>
<evidence type="ECO:0000256" key="10">
    <source>
        <dbReference type="ARBA" id="ARBA00022833"/>
    </source>
</evidence>
<dbReference type="Pfam" id="PF16123">
    <property type="entry name" value="HAGH_C"/>
    <property type="match status" value="1"/>
</dbReference>
<dbReference type="InterPro" id="IPR032282">
    <property type="entry name" value="HAGH_C"/>
</dbReference>
<feature type="domain" description="Metallo-beta-lactamase" evidence="12">
    <location>
        <begin position="83"/>
        <end position="241"/>
    </location>
</feature>
<proteinExistence type="inferred from homology"/>
<dbReference type="EC" id="3.1.2.6" evidence="7"/>
<evidence type="ECO:0000256" key="8">
    <source>
        <dbReference type="ARBA" id="ARBA00022723"/>
    </source>
</evidence>
<evidence type="ECO:0000256" key="9">
    <source>
        <dbReference type="ARBA" id="ARBA00022801"/>
    </source>
</evidence>
<dbReference type="InterPro" id="IPR036866">
    <property type="entry name" value="RibonucZ/Hydroxyglut_hydro"/>
</dbReference>
<dbReference type="CDD" id="cd07723">
    <property type="entry name" value="hydroxyacylglutathione_hydrolase_MBL-fold"/>
    <property type="match status" value="1"/>
</dbReference>
<sequence>MISKASCAMASLPCTRVRSGLCVWPGMRQLCLRKGLVYGFMRFLSTPFKTLRGASRTLKVAQFCSVSNMSSSLQIELVPCLKDNYAYLLHDVDTGTVGVVDPSEATPIIDALSRKNRNLTYILNTHHHYDHTGGNEELKARYGAKVIGSGVDRDRIPGIDIVLSDGDKWMFAGHEVQVMDTPGHTRGHISFYFPGSGAIFTGDTLFSLSCGKLFEGTPEQMHSSLKKIVLLPDDTNIYCGHEYTLSNAKFALSVEPNNKALQSYSANVAHLRSKRLPTIPTKLKIEKACNPFLRTSSTEIRQTLNIPATASDSEALGVIRQAKDNF</sequence>
<accession>A0AAV1QPF2</accession>
<comment type="cofactor">
    <cofactor evidence="2">
        <name>Zn(2+)</name>
        <dbReference type="ChEBI" id="CHEBI:29105"/>
    </cofactor>
</comment>